<protein>
    <submittedName>
        <fullName evidence="11">Mono/diheme cytochrome c family protein</fullName>
    </submittedName>
</protein>
<keyword evidence="3 8" id="KW-0349">Heme</keyword>
<accession>A0ABU0LUV5</accession>
<dbReference type="PRINTS" id="PR00605">
    <property type="entry name" value="CYTCHROMECIC"/>
</dbReference>
<keyword evidence="5 8" id="KW-0479">Metal-binding</keyword>
<feature type="signal peptide" evidence="9">
    <location>
        <begin position="1"/>
        <end position="29"/>
    </location>
</feature>
<dbReference type="RefSeq" id="WP_306891075.1">
    <property type="nucleotide sequence ID" value="NZ_JAUSVR010000012.1"/>
</dbReference>
<keyword evidence="4" id="KW-0679">Respiratory chain</keyword>
<dbReference type="PANTHER" id="PTHR35008:SF8">
    <property type="entry name" value="ALCOHOL DEHYDROGENASE CYTOCHROME C SUBUNIT"/>
    <property type="match status" value="1"/>
</dbReference>
<evidence type="ECO:0000256" key="2">
    <source>
        <dbReference type="ARBA" id="ARBA00022448"/>
    </source>
</evidence>
<sequence>MTVRTRTRIGILLGLATALGGLHAPAASAQTPAQVTAPLPAPASPDDALVARGEYLARAADCMPCHTAPGGKPYAGGLGLNTPFGTLYSVNITSDPETGIGSWTYDDFRRALHDGIRKDGAYLYPAMPFDAYTGIVEDDLKALWAYVRRIPAANQPNPENGLAFPFDIRLGMLAWRELFFRPASFVPTPGRSEEWNRGAYLVETLGHCSDCHSPRNIMGAIKGKAAFTGSEIDGFYAPDIASAALARMWQKDTLVQFLKTGSAPQKTSVFGPMAEVIHDSLSYLTDADLAAMATYLLDSPPPPDAPAPQKGSPLPPAVHARAAKLYVDNCAACHQPQGAGIEGSIPPLAGNPAVIADEPYNVITVALQGLPAGGRYGAMPSFAGRLSDTQLADLVNYVRTSWGNTATPNATARMVAAWRESVKVPDYGTQAAAAFDCDHVGGAPGNRGPDPKVVAALTAEIAGGNRDVSALVDSYEAAVPDAAPAEVVDALASAYCPVVAASGGETYDKLAELSRFTLQAAADASEPAAAVPFPPVPVIWAVPAGPSLVQREPRSLAGPLTCPATDGKLVPPALLTQAGPLIGTPALPVPAATGAGWASALAKTDPKARLSDIANALIATYCGVVKGAPGLEEAQQHAFVQAFGQQVIQTLQTTR</sequence>
<keyword evidence="9" id="KW-0732">Signal</keyword>
<feature type="domain" description="Cytochrome c" evidence="10">
    <location>
        <begin position="193"/>
        <end position="300"/>
    </location>
</feature>
<dbReference type="InterPro" id="IPR036909">
    <property type="entry name" value="Cyt_c-like_dom_sf"/>
</dbReference>
<name>A0ABU0LUV5_9HYPH</name>
<dbReference type="EMBL" id="JAUSVR010000012">
    <property type="protein sequence ID" value="MDQ0512398.1"/>
    <property type="molecule type" value="Genomic_DNA"/>
</dbReference>
<feature type="domain" description="Cytochrome c" evidence="10">
    <location>
        <begin position="48"/>
        <end position="151"/>
    </location>
</feature>
<evidence type="ECO:0000256" key="1">
    <source>
        <dbReference type="ARBA" id="ARBA00001926"/>
    </source>
</evidence>
<evidence type="ECO:0000256" key="9">
    <source>
        <dbReference type="SAM" id="SignalP"/>
    </source>
</evidence>
<evidence type="ECO:0000256" key="7">
    <source>
        <dbReference type="ARBA" id="ARBA00023004"/>
    </source>
</evidence>
<feature type="domain" description="Cytochrome c" evidence="10">
    <location>
        <begin position="317"/>
        <end position="402"/>
    </location>
</feature>
<reference evidence="11 12" key="1">
    <citation type="submission" date="2023-07" db="EMBL/GenBank/DDBJ databases">
        <title>Genomic Encyclopedia of Type Strains, Phase IV (KMG-IV): sequencing the most valuable type-strain genomes for metagenomic binning, comparative biology and taxonomic classification.</title>
        <authorList>
            <person name="Goeker M."/>
        </authorList>
    </citation>
    <scope>NUCLEOTIDE SEQUENCE [LARGE SCALE GENOMIC DNA]</scope>
    <source>
        <strain evidence="11 12">DSM 15561</strain>
    </source>
</reference>
<keyword evidence="6" id="KW-0249">Electron transport</keyword>
<evidence type="ECO:0000256" key="5">
    <source>
        <dbReference type="ARBA" id="ARBA00022723"/>
    </source>
</evidence>
<feature type="chain" id="PRO_5045762998" evidence="9">
    <location>
        <begin position="30"/>
        <end position="655"/>
    </location>
</feature>
<comment type="cofactor">
    <cofactor evidence="1">
        <name>heme c</name>
        <dbReference type="ChEBI" id="CHEBI:61717"/>
    </cofactor>
</comment>
<dbReference type="InterPro" id="IPR009056">
    <property type="entry name" value="Cyt_c-like_dom"/>
</dbReference>
<dbReference type="InterPro" id="IPR051459">
    <property type="entry name" value="Cytochrome_c-type_DH"/>
</dbReference>
<organism evidence="11 12">
    <name type="scientific">Ancylobacter amanitiformis</name>
    <dbReference type="NCBI Taxonomy" id="217069"/>
    <lineage>
        <taxon>Bacteria</taxon>
        <taxon>Pseudomonadati</taxon>
        <taxon>Pseudomonadota</taxon>
        <taxon>Alphaproteobacteria</taxon>
        <taxon>Hyphomicrobiales</taxon>
        <taxon>Xanthobacteraceae</taxon>
        <taxon>Ancylobacter</taxon>
    </lineage>
</organism>
<keyword evidence="2" id="KW-0813">Transport</keyword>
<dbReference type="PANTHER" id="PTHR35008">
    <property type="entry name" value="BLL4482 PROTEIN-RELATED"/>
    <property type="match status" value="1"/>
</dbReference>
<dbReference type="PROSITE" id="PS51007">
    <property type="entry name" value="CYTC"/>
    <property type="match status" value="3"/>
</dbReference>
<dbReference type="Pfam" id="PF00034">
    <property type="entry name" value="Cytochrom_C"/>
    <property type="match status" value="1"/>
</dbReference>
<dbReference type="Gene3D" id="1.10.760.10">
    <property type="entry name" value="Cytochrome c-like domain"/>
    <property type="match status" value="3"/>
</dbReference>
<evidence type="ECO:0000256" key="4">
    <source>
        <dbReference type="ARBA" id="ARBA00022660"/>
    </source>
</evidence>
<evidence type="ECO:0000256" key="3">
    <source>
        <dbReference type="ARBA" id="ARBA00022617"/>
    </source>
</evidence>
<evidence type="ECO:0000313" key="12">
    <source>
        <dbReference type="Proteomes" id="UP001235094"/>
    </source>
</evidence>
<dbReference type="SUPFAM" id="SSF46626">
    <property type="entry name" value="Cytochrome c"/>
    <property type="match status" value="3"/>
</dbReference>
<evidence type="ECO:0000256" key="8">
    <source>
        <dbReference type="PROSITE-ProRule" id="PRU00433"/>
    </source>
</evidence>
<dbReference type="InterPro" id="IPR008168">
    <property type="entry name" value="Cyt_C_IC"/>
</dbReference>
<evidence type="ECO:0000256" key="6">
    <source>
        <dbReference type="ARBA" id="ARBA00022982"/>
    </source>
</evidence>
<keyword evidence="12" id="KW-1185">Reference proteome</keyword>
<keyword evidence="7 8" id="KW-0408">Iron</keyword>
<proteinExistence type="predicted"/>
<comment type="caution">
    <text evidence="11">The sequence shown here is derived from an EMBL/GenBank/DDBJ whole genome shotgun (WGS) entry which is preliminary data.</text>
</comment>
<evidence type="ECO:0000259" key="10">
    <source>
        <dbReference type="PROSITE" id="PS51007"/>
    </source>
</evidence>
<evidence type="ECO:0000313" key="11">
    <source>
        <dbReference type="EMBL" id="MDQ0512398.1"/>
    </source>
</evidence>
<gene>
    <name evidence="11" type="ORF">QOZ99_003303</name>
</gene>
<dbReference type="Proteomes" id="UP001235094">
    <property type="component" value="Unassembled WGS sequence"/>
</dbReference>